<keyword evidence="1 2" id="KW-0238">DNA-binding</keyword>
<dbReference type="InterPro" id="IPR009057">
    <property type="entry name" value="Homeodomain-like_sf"/>
</dbReference>
<organism evidence="4 5">
    <name type="scientific">Bacteroides intestinalis</name>
    <dbReference type="NCBI Taxonomy" id="329854"/>
    <lineage>
        <taxon>Bacteria</taxon>
        <taxon>Pseudomonadati</taxon>
        <taxon>Bacteroidota</taxon>
        <taxon>Bacteroidia</taxon>
        <taxon>Bacteroidales</taxon>
        <taxon>Bacteroidaceae</taxon>
        <taxon>Bacteroides</taxon>
    </lineage>
</organism>
<evidence type="ECO:0000259" key="3">
    <source>
        <dbReference type="PROSITE" id="PS50977"/>
    </source>
</evidence>
<reference evidence="4 5" key="1">
    <citation type="submission" date="2018-08" db="EMBL/GenBank/DDBJ databases">
        <title>A genome reference for cultivated species of the human gut microbiota.</title>
        <authorList>
            <person name="Zou Y."/>
            <person name="Xue W."/>
            <person name="Luo G."/>
        </authorList>
    </citation>
    <scope>NUCLEOTIDE SEQUENCE [LARGE SCALE GENOMIC DNA]</scope>
    <source>
        <strain evidence="4 5">AF14-32</strain>
    </source>
</reference>
<evidence type="ECO:0000256" key="2">
    <source>
        <dbReference type="PROSITE-ProRule" id="PRU00335"/>
    </source>
</evidence>
<dbReference type="InterPro" id="IPR001647">
    <property type="entry name" value="HTH_TetR"/>
</dbReference>
<dbReference type="GO" id="GO:0003677">
    <property type="term" value="F:DNA binding"/>
    <property type="evidence" value="ECO:0007669"/>
    <property type="project" value="UniProtKB-UniRule"/>
</dbReference>
<dbReference type="InterPro" id="IPR036271">
    <property type="entry name" value="Tet_transcr_reg_TetR-rel_C_sf"/>
</dbReference>
<protein>
    <submittedName>
        <fullName evidence="4">TetR/AcrR family transcriptional regulator</fullName>
    </submittedName>
</protein>
<accession>A0A412YD10</accession>
<comment type="caution">
    <text evidence="4">The sequence shown here is derived from an EMBL/GenBank/DDBJ whole genome shotgun (WGS) entry which is preliminary data.</text>
</comment>
<dbReference type="PROSITE" id="PS50977">
    <property type="entry name" value="HTH_TETR_2"/>
    <property type="match status" value="1"/>
</dbReference>
<dbReference type="Pfam" id="PF00440">
    <property type="entry name" value="TetR_N"/>
    <property type="match status" value="1"/>
</dbReference>
<feature type="DNA-binding region" description="H-T-H motif" evidence="2">
    <location>
        <begin position="45"/>
        <end position="64"/>
    </location>
</feature>
<name>A0A412YD10_9BACE</name>
<proteinExistence type="predicted"/>
<dbReference type="EMBL" id="QRZF01000004">
    <property type="protein sequence ID" value="RGV55281.1"/>
    <property type="molecule type" value="Genomic_DNA"/>
</dbReference>
<evidence type="ECO:0000313" key="4">
    <source>
        <dbReference type="EMBL" id="RGV55281.1"/>
    </source>
</evidence>
<sequence>MDSYFYFLTIFALENHYYCYMKFNQEKFLQDAFRLFMCMNYEKASFTKLAQVTGMTGAGMSYYYPNKEAIFKAVVDKFVLQTHSPENKFKVTATTLKDFIVQYVEGIEQTMKKLRVFCDDNLTLQECSRNNYHFLIQASRYYPEFDAKINEMFEKEYDLWRQIITNAKETGEIYSGVDVEKTASIFRQIYWGLAFEMSFTVGLDTQKLLENLQYTYSLLVR</sequence>
<dbReference type="SUPFAM" id="SSF46689">
    <property type="entry name" value="Homeodomain-like"/>
    <property type="match status" value="1"/>
</dbReference>
<dbReference type="AlphaFoldDB" id="A0A412YD10"/>
<feature type="domain" description="HTH tetR-type" evidence="3">
    <location>
        <begin position="22"/>
        <end position="82"/>
    </location>
</feature>
<evidence type="ECO:0000313" key="5">
    <source>
        <dbReference type="Proteomes" id="UP000283850"/>
    </source>
</evidence>
<dbReference type="Gene3D" id="1.10.10.60">
    <property type="entry name" value="Homeodomain-like"/>
    <property type="match status" value="1"/>
</dbReference>
<dbReference type="SUPFAM" id="SSF48498">
    <property type="entry name" value="Tetracyclin repressor-like, C-terminal domain"/>
    <property type="match status" value="1"/>
</dbReference>
<dbReference type="Gene3D" id="1.10.357.10">
    <property type="entry name" value="Tetracycline Repressor, domain 2"/>
    <property type="match status" value="1"/>
</dbReference>
<evidence type="ECO:0000256" key="1">
    <source>
        <dbReference type="ARBA" id="ARBA00023125"/>
    </source>
</evidence>
<gene>
    <name evidence="4" type="ORF">DWW10_06925</name>
</gene>
<dbReference type="Proteomes" id="UP000283850">
    <property type="component" value="Unassembled WGS sequence"/>
</dbReference>